<dbReference type="EMBL" id="CP051006">
    <property type="protein sequence ID" value="QNT97978.1"/>
    <property type="molecule type" value="Genomic_DNA"/>
</dbReference>
<keyword evidence="2" id="KW-1133">Transmembrane helix</keyword>
<organism evidence="3 4">
    <name type="scientific">Streptomyces griseofuscus</name>
    <dbReference type="NCBI Taxonomy" id="146922"/>
    <lineage>
        <taxon>Bacteria</taxon>
        <taxon>Bacillati</taxon>
        <taxon>Actinomycetota</taxon>
        <taxon>Actinomycetes</taxon>
        <taxon>Kitasatosporales</taxon>
        <taxon>Streptomycetaceae</taxon>
        <taxon>Streptomyces</taxon>
    </lineage>
</organism>
<reference evidence="3 4" key="1">
    <citation type="submission" date="2020-04" db="EMBL/GenBank/DDBJ databases">
        <title>Characterization and engineering of Streptomyces griseofuscus DSM40191 as a potential heterologous host for expression of BGCs.</title>
        <authorList>
            <person name="Gren T."/>
            <person name="Whitford C.M."/>
            <person name="Mohite O.S."/>
            <person name="Joergensen T.S."/>
            <person name="Nielsen J.B."/>
            <person name="Lee S.Y."/>
            <person name="Weber T."/>
        </authorList>
    </citation>
    <scope>NUCLEOTIDE SEQUENCE [LARGE SCALE GENOMIC DNA]</scope>
    <source>
        <strain evidence="3 4">DSM 40191</strain>
    </source>
</reference>
<evidence type="ECO:0000313" key="4">
    <source>
        <dbReference type="Proteomes" id="UP000516422"/>
    </source>
</evidence>
<sequence length="335" mass="38069">MWVATAYMENPAVKGVVIVTLLLALLTIFGIALVGPKTTPEEARRRKALEERWEAEARQEEEERKARAEREEEEREAMARRAEARAAQEEAALKQAMASAKQEQERQRERRREERRKTDELWANPRLREEIREQYLRWLLGGGGSAPMRFRGAKLPRAAMNRVHTWAVHEGYAVDDGRRRRLTDRGKRIFEEYGGDRKRMSDAEKKRHQPSIKIDARGAGTVAHTINGGVRNTTVNNAAPGAQASGEVDLAAALELIAQLRRALSGAHDLPQWTRERAAAELGVVDAELRAPDEQREPERIRSALEKLRTTFVGVDGLVQVVNQLWGHVHVWFSF</sequence>
<feature type="transmembrane region" description="Helical" evidence="2">
    <location>
        <begin position="12"/>
        <end position="35"/>
    </location>
</feature>
<dbReference type="KEGG" id="sgf:HEP81_07747"/>
<dbReference type="Proteomes" id="UP000516422">
    <property type="component" value="Chromosome"/>
</dbReference>
<feature type="compositionally biased region" description="Basic and acidic residues" evidence="1">
    <location>
        <begin position="102"/>
        <end position="117"/>
    </location>
</feature>
<accession>A0A7H1QCE8</accession>
<name>A0A7H1QCE8_9ACTN</name>
<keyword evidence="2" id="KW-0812">Transmembrane</keyword>
<gene>
    <name evidence="3" type="ORF">HEP81_07747</name>
</gene>
<feature type="compositionally biased region" description="Basic and acidic residues" evidence="1">
    <location>
        <begin position="39"/>
        <end position="92"/>
    </location>
</feature>
<feature type="region of interest" description="Disordered" evidence="1">
    <location>
        <begin position="39"/>
        <end position="117"/>
    </location>
</feature>
<dbReference type="AlphaFoldDB" id="A0A7H1QCE8"/>
<evidence type="ECO:0000256" key="2">
    <source>
        <dbReference type="SAM" id="Phobius"/>
    </source>
</evidence>
<keyword evidence="2" id="KW-0472">Membrane</keyword>
<proteinExistence type="predicted"/>
<evidence type="ECO:0000313" key="3">
    <source>
        <dbReference type="EMBL" id="QNT97978.1"/>
    </source>
</evidence>
<protein>
    <submittedName>
        <fullName evidence="3">Uncharacterized protein</fullName>
    </submittedName>
</protein>
<evidence type="ECO:0000256" key="1">
    <source>
        <dbReference type="SAM" id="MobiDB-lite"/>
    </source>
</evidence>